<comment type="caution">
    <text evidence="1">The sequence shown here is derived from an EMBL/GenBank/DDBJ whole genome shotgun (WGS) entry which is preliminary data.</text>
</comment>
<gene>
    <name evidence="1" type="ORF">HMPREF3213_02800</name>
</gene>
<dbReference type="EMBL" id="LRPN01000122">
    <property type="protein sequence ID" value="KWZ79085.1"/>
    <property type="molecule type" value="Genomic_DNA"/>
</dbReference>
<feature type="non-terminal residue" evidence="1">
    <location>
        <position position="59"/>
    </location>
</feature>
<sequence length="59" mass="6541">MSFITSMKDNLTLPGQCFVLHHLDEGQLGFARPGVCLSLKLPKGKTSCIWIRNVLLKPS</sequence>
<reference evidence="2" key="1">
    <citation type="submission" date="2016-01" db="EMBL/GenBank/DDBJ databases">
        <authorList>
            <person name="Mitreva M."/>
            <person name="Pepin K.H."/>
            <person name="Mihindukulasuriya K.A."/>
            <person name="Fulton R."/>
            <person name="Fronick C."/>
            <person name="O'Laughlin M."/>
            <person name="Miner T."/>
            <person name="Herter B."/>
            <person name="Rosa B.A."/>
            <person name="Cordes M."/>
            <person name="Tomlinson C."/>
            <person name="Wollam A."/>
            <person name="Palsikar V.B."/>
            <person name="Mardis E.R."/>
            <person name="Wilson R.K."/>
        </authorList>
    </citation>
    <scope>NUCLEOTIDE SEQUENCE [LARGE SCALE GENOMIC DNA]</scope>
    <source>
        <strain evidence="2">GED7749B</strain>
    </source>
</reference>
<dbReference type="AlphaFoldDB" id="A0A133KHR5"/>
<evidence type="ECO:0000313" key="2">
    <source>
        <dbReference type="Proteomes" id="UP000070376"/>
    </source>
</evidence>
<organism evidence="1 2">
    <name type="scientific">Heyndrickxia coagulans</name>
    <name type="common">Weizmannia coagulans</name>
    <dbReference type="NCBI Taxonomy" id="1398"/>
    <lineage>
        <taxon>Bacteria</taxon>
        <taxon>Bacillati</taxon>
        <taxon>Bacillota</taxon>
        <taxon>Bacilli</taxon>
        <taxon>Bacillales</taxon>
        <taxon>Bacillaceae</taxon>
        <taxon>Heyndrickxia</taxon>
    </lineage>
</organism>
<dbReference type="PATRIC" id="fig|1398.22.peg.2802"/>
<name>A0A133KHR5_HEYCO</name>
<accession>A0A133KHR5</accession>
<protein>
    <submittedName>
        <fullName evidence="1">Uncharacterized protein</fullName>
    </submittedName>
</protein>
<dbReference type="Proteomes" id="UP000070376">
    <property type="component" value="Unassembled WGS sequence"/>
</dbReference>
<proteinExistence type="predicted"/>
<evidence type="ECO:0000313" key="1">
    <source>
        <dbReference type="EMBL" id="KWZ79085.1"/>
    </source>
</evidence>